<feature type="non-terminal residue" evidence="1">
    <location>
        <position position="111"/>
    </location>
</feature>
<dbReference type="EMBL" id="CAWUPB010001197">
    <property type="protein sequence ID" value="CAK7356748.1"/>
    <property type="molecule type" value="Genomic_DNA"/>
</dbReference>
<organism evidence="1 2">
    <name type="scientific">Dovyalis caffra</name>
    <dbReference type="NCBI Taxonomy" id="77055"/>
    <lineage>
        <taxon>Eukaryota</taxon>
        <taxon>Viridiplantae</taxon>
        <taxon>Streptophyta</taxon>
        <taxon>Embryophyta</taxon>
        <taxon>Tracheophyta</taxon>
        <taxon>Spermatophyta</taxon>
        <taxon>Magnoliopsida</taxon>
        <taxon>eudicotyledons</taxon>
        <taxon>Gunneridae</taxon>
        <taxon>Pentapetalae</taxon>
        <taxon>rosids</taxon>
        <taxon>fabids</taxon>
        <taxon>Malpighiales</taxon>
        <taxon>Salicaceae</taxon>
        <taxon>Flacourtieae</taxon>
        <taxon>Dovyalis</taxon>
    </lineage>
</organism>
<evidence type="ECO:0000313" key="2">
    <source>
        <dbReference type="Proteomes" id="UP001314170"/>
    </source>
</evidence>
<dbReference type="AlphaFoldDB" id="A0AAV1SV87"/>
<accession>A0AAV1SV87</accession>
<proteinExistence type="predicted"/>
<gene>
    <name evidence="1" type="ORF">DCAF_LOCUS27029</name>
</gene>
<name>A0AAV1SV87_9ROSI</name>
<protein>
    <submittedName>
        <fullName evidence="1">Uncharacterized protein</fullName>
    </submittedName>
</protein>
<comment type="caution">
    <text evidence="1">The sequence shown here is derived from an EMBL/GenBank/DDBJ whole genome shotgun (WGS) entry which is preliminary data.</text>
</comment>
<keyword evidence="2" id="KW-1185">Reference proteome</keyword>
<dbReference type="Proteomes" id="UP001314170">
    <property type="component" value="Unassembled WGS sequence"/>
</dbReference>
<reference evidence="1 2" key="1">
    <citation type="submission" date="2024-01" db="EMBL/GenBank/DDBJ databases">
        <authorList>
            <person name="Waweru B."/>
        </authorList>
    </citation>
    <scope>NUCLEOTIDE SEQUENCE [LARGE SCALE GENOMIC DNA]</scope>
</reference>
<evidence type="ECO:0000313" key="1">
    <source>
        <dbReference type="EMBL" id="CAK7356748.1"/>
    </source>
</evidence>
<sequence length="111" mass="12361">MERYVVNDEKEVCVGVYFLILTKTLGEATTANPVFQWFNGIAYSSTVELASTSSVLGEGRLVVKNATNFGYKLELASFAPHTILHHRVLLTLGSQDIVLFILNLTNNHLYI</sequence>